<feature type="transmembrane region" description="Helical" evidence="1">
    <location>
        <begin position="6"/>
        <end position="26"/>
    </location>
</feature>
<feature type="transmembrane region" description="Helical" evidence="1">
    <location>
        <begin position="58"/>
        <end position="78"/>
    </location>
</feature>
<protein>
    <submittedName>
        <fullName evidence="2">Uncharacterized protein</fullName>
    </submittedName>
</protein>
<proteinExistence type="predicted"/>
<dbReference type="EMBL" id="JARK01001581">
    <property type="protein sequence ID" value="EYB88520.1"/>
    <property type="molecule type" value="Genomic_DNA"/>
</dbReference>
<evidence type="ECO:0000256" key="1">
    <source>
        <dbReference type="SAM" id="Phobius"/>
    </source>
</evidence>
<name>A0A016SD15_9BILA</name>
<comment type="caution">
    <text evidence="2">The sequence shown here is derived from an EMBL/GenBank/DDBJ whole genome shotgun (WGS) entry which is preliminary data.</text>
</comment>
<sequence length="142" mass="16376">MSENFFFMYRFIGAFAGLLLNVYMTVKLHKQARERANSDTSLWTVNEMKLAQSMFWQSVIPMALSCIFIIEAVLKQIFGFNALYSRIAHTLPYLVYFLTAFLPAVFLKRIRNAMIPQALQARLSNCKTSNTFLASRFKTLVP</sequence>
<feature type="transmembrane region" description="Helical" evidence="1">
    <location>
        <begin position="90"/>
        <end position="107"/>
    </location>
</feature>
<keyword evidence="1" id="KW-1133">Transmembrane helix</keyword>
<keyword evidence="1" id="KW-0812">Transmembrane</keyword>
<gene>
    <name evidence="2" type="primary">Acey_s0245.g3546</name>
    <name evidence="2" type="ORF">Y032_0245g3546</name>
</gene>
<keyword evidence="3" id="KW-1185">Reference proteome</keyword>
<organism evidence="2 3">
    <name type="scientific">Ancylostoma ceylanicum</name>
    <dbReference type="NCBI Taxonomy" id="53326"/>
    <lineage>
        <taxon>Eukaryota</taxon>
        <taxon>Metazoa</taxon>
        <taxon>Ecdysozoa</taxon>
        <taxon>Nematoda</taxon>
        <taxon>Chromadorea</taxon>
        <taxon>Rhabditida</taxon>
        <taxon>Rhabditina</taxon>
        <taxon>Rhabditomorpha</taxon>
        <taxon>Strongyloidea</taxon>
        <taxon>Ancylostomatidae</taxon>
        <taxon>Ancylostomatinae</taxon>
        <taxon>Ancylostoma</taxon>
    </lineage>
</organism>
<reference evidence="3" key="1">
    <citation type="journal article" date="2015" name="Nat. Genet.">
        <title>The genome and transcriptome of the zoonotic hookworm Ancylostoma ceylanicum identify infection-specific gene families.</title>
        <authorList>
            <person name="Schwarz E.M."/>
            <person name="Hu Y."/>
            <person name="Antoshechkin I."/>
            <person name="Miller M.M."/>
            <person name="Sternberg P.W."/>
            <person name="Aroian R.V."/>
        </authorList>
    </citation>
    <scope>NUCLEOTIDE SEQUENCE</scope>
    <source>
        <strain evidence="3">HY135</strain>
    </source>
</reference>
<accession>A0A016SD15</accession>
<keyword evidence="1" id="KW-0472">Membrane</keyword>
<dbReference type="AlphaFoldDB" id="A0A016SD15"/>
<evidence type="ECO:0000313" key="3">
    <source>
        <dbReference type="Proteomes" id="UP000024635"/>
    </source>
</evidence>
<dbReference type="Proteomes" id="UP000024635">
    <property type="component" value="Unassembled WGS sequence"/>
</dbReference>
<evidence type="ECO:0000313" key="2">
    <source>
        <dbReference type="EMBL" id="EYB88520.1"/>
    </source>
</evidence>